<accession>A0AAP0S9F2</accession>
<dbReference type="AlphaFoldDB" id="A0AAP0S9F2"/>
<dbReference type="PANTHER" id="PTHR19375">
    <property type="entry name" value="HEAT SHOCK PROTEIN 70KDA"/>
    <property type="match status" value="1"/>
</dbReference>
<dbReference type="SUPFAM" id="SSF53067">
    <property type="entry name" value="Actin-like ATPase domain"/>
    <property type="match status" value="2"/>
</dbReference>
<dbReference type="InterPro" id="IPR018181">
    <property type="entry name" value="Heat_shock_70_CS"/>
</dbReference>
<evidence type="ECO:0000256" key="1">
    <source>
        <dbReference type="ARBA" id="ARBA00007381"/>
    </source>
</evidence>
<dbReference type="PRINTS" id="PR00301">
    <property type="entry name" value="HEATSHOCK70"/>
</dbReference>
<dbReference type="GO" id="GO:0140662">
    <property type="term" value="F:ATP-dependent protein folding chaperone"/>
    <property type="evidence" value="ECO:0007669"/>
    <property type="project" value="InterPro"/>
</dbReference>
<evidence type="ECO:0000313" key="4">
    <source>
        <dbReference type="EMBL" id="KAK9293316.1"/>
    </source>
</evidence>
<evidence type="ECO:0000313" key="5">
    <source>
        <dbReference type="Proteomes" id="UP001415857"/>
    </source>
</evidence>
<dbReference type="PROSITE" id="PS00329">
    <property type="entry name" value="HSP70_2"/>
    <property type="match status" value="1"/>
</dbReference>
<dbReference type="FunFam" id="3.30.420.40:FF:000028">
    <property type="entry name" value="heat shock 70 kDa protein-like"/>
    <property type="match status" value="2"/>
</dbReference>
<dbReference type="InterPro" id="IPR043129">
    <property type="entry name" value="ATPase_NBD"/>
</dbReference>
<comment type="caution">
    <text evidence="4">The sequence shown here is derived from an EMBL/GenBank/DDBJ whole genome shotgun (WGS) entry which is preliminary data.</text>
</comment>
<dbReference type="EMBL" id="JBBPBK010000001">
    <property type="protein sequence ID" value="KAK9293316.1"/>
    <property type="molecule type" value="Genomic_DNA"/>
</dbReference>
<comment type="similarity">
    <text evidence="1">Belongs to the heat shock protein 70 family.</text>
</comment>
<dbReference type="GO" id="GO:0005524">
    <property type="term" value="F:ATP binding"/>
    <property type="evidence" value="ECO:0007669"/>
    <property type="project" value="UniProtKB-KW"/>
</dbReference>
<evidence type="ECO:0008006" key="6">
    <source>
        <dbReference type="Google" id="ProtNLM"/>
    </source>
</evidence>
<sequence>MLRVNEATKLGPVIGIDLGTTYSRIGVHRNAHVEIIEDNKGNHITPSWVTFTDSDRLIGEAAKNQAIVNVERIKGPFSMSKDFLEKTNFNTAQRRATKYAGIIAGLNIVGIVNDPTVAAIAYGLDKRGGKKNMLVFDLGGGTFDVSILTIDNGDSKVLATNEDTHLGDFWLHGMVKNEV</sequence>
<dbReference type="Proteomes" id="UP001415857">
    <property type="component" value="Unassembled WGS sequence"/>
</dbReference>
<keyword evidence="3" id="KW-0067">ATP-binding</keyword>
<keyword evidence="5" id="KW-1185">Reference proteome</keyword>
<evidence type="ECO:0000256" key="2">
    <source>
        <dbReference type="ARBA" id="ARBA00022741"/>
    </source>
</evidence>
<dbReference type="Pfam" id="PF00012">
    <property type="entry name" value="HSP70"/>
    <property type="match status" value="2"/>
</dbReference>
<dbReference type="InterPro" id="IPR013126">
    <property type="entry name" value="Hsp_70_fam"/>
</dbReference>
<reference evidence="4 5" key="1">
    <citation type="journal article" date="2024" name="Plant J.">
        <title>Genome sequences and population genomics reveal climatic adaptation and genomic divergence between two closely related sweetgum species.</title>
        <authorList>
            <person name="Xu W.Q."/>
            <person name="Ren C.Q."/>
            <person name="Zhang X.Y."/>
            <person name="Comes H.P."/>
            <person name="Liu X.H."/>
            <person name="Li Y.G."/>
            <person name="Kettle C.J."/>
            <person name="Jalonen R."/>
            <person name="Gaisberger H."/>
            <person name="Ma Y.Z."/>
            <person name="Qiu Y.X."/>
        </authorList>
    </citation>
    <scope>NUCLEOTIDE SEQUENCE [LARGE SCALE GENOMIC DNA]</scope>
    <source>
        <strain evidence="4">Hangzhou</strain>
    </source>
</reference>
<evidence type="ECO:0000256" key="3">
    <source>
        <dbReference type="ARBA" id="ARBA00022840"/>
    </source>
</evidence>
<dbReference type="Gene3D" id="3.30.420.40">
    <property type="match status" value="3"/>
</dbReference>
<name>A0AAP0S9F2_LIQFO</name>
<keyword evidence="2" id="KW-0547">Nucleotide-binding</keyword>
<dbReference type="PROSITE" id="PS00297">
    <property type="entry name" value="HSP70_1"/>
    <property type="match status" value="1"/>
</dbReference>
<protein>
    <recommendedName>
        <fullName evidence="6">Heat shock protein 70</fullName>
    </recommendedName>
</protein>
<proteinExistence type="inferred from homology"/>
<gene>
    <name evidence="4" type="ORF">L1049_021308</name>
</gene>
<organism evidence="4 5">
    <name type="scientific">Liquidambar formosana</name>
    <name type="common">Formosan gum</name>
    <dbReference type="NCBI Taxonomy" id="63359"/>
    <lineage>
        <taxon>Eukaryota</taxon>
        <taxon>Viridiplantae</taxon>
        <taxon>Streptophyta</taxon>
        <taxon>Embryophyta</taxon>
        <taxon>Tracheophyta</taxon>
        <taxon>Spermatophyta</taxon>
        <taxon>Magnoliopsida</taxon>
        <taxon>eudicotyledons</taxon>
        <taxon>Gunneridae</taxon>
        <taxon>Pentapetalae</taxon>
        <taxon>Saxifragales</taxon>
        <taxon>Altingiaceae</taxon>
        <taxon>Liquidambar</taxon>
    </lineage>
</organism>